<dbReference type="SUPFAM" id="SSF141571">
    <property type="entry name" value="Pentapeptide repeat-like"/>
    <property type="match status" value="1"/>
</dbReference>
<evidence type="ECO:0000313" key="1">
    <source>
        <dbReference type="EMBL" id="MBB5430404.1"/>
    </source>
</evidence>
<accession>A0A7W8VC06</accession>
<evidence type="ECO:0008006" key="3">
    <source>
        <dbReference type="Google" id="ProtNLM"/>
    </source>
</evidence>
<proteinExistence type="predicted"/>
<dbReference type="PANTHER" id="PTHR47200:SF2">
    <property type="entry name" value="THYLAKOID LUMENAL 15 KDA PROTEIN 1, CHLOROPLASTIC"/>
    <property type="match status" value="1"/>
</dbReference>
<dbReference type="AlphaFoldDB" id="A0A7W8VC06"/>
<organism evidence="1 2">
    <name type="scientific">Nocardiopsis composta</name>
    <dbReference type="NCBI Taxonomy" id="157465"/>
    <lineage>
        <taxon>Bacteria</taxon>
        <taxon>Bacillati</taxon>
        <taxon>Actinomycetota</taxon>
        <taxon>Actinomycetes</taxon>
        <taxon>Streptosporangiales</taxon>
        <taxon>Nocardiopsidaceae</taxon>
        <taxon>Nocardiopsis</taxon>
    </lineage>
</organism>
<dbReference type="EMBL" id="JACHDB010000001">
    <property type="protein sequence ID" value="MBB5430404.1"/>
    <property type="molecule type" value="Genomic_DNA"/>
</dbReference>
<dbReference type="Gene3D" id="2.160.20.80">
    <property type="entry name" value="E3 ubiquitin-protein ligase SopA"/>
    <property type="match status" value="1"/>
</dbReference>
<reference evidence="1 2" key="1">
    <citation type="submission" date="2020-08" db="EMBL/GenBank/DDBJ databases">
        <title>Sequencing the genomes of 1000 actinobacteria strains.</title>
        <authorList>
            <person name="Klenk H.-P."/>
        </authorList>
    </citation>
    <scope>NUCLEOTIDE SEQUENCE [LARGE SCALE GENOMIC DNA]</scope>
    <source>
        <strain evidence="1 2">DSM 44551</strain>
    </source>
</reference>
<sequence>MSEQSSTAVRTDRDRAGLRADCANCFALCCVATAFSASADFAADKPAGTPCANLRTDFRCGIHSRLRAEGYKGCTVYDCFGAGQKASRHTFAGRDWRGDPGTAQRMFAAFPVLRDLHELLWYIADALEMPVGARLRAELESARTATERLADGGAGELLALDTAAHRATVNALLLQASEAARAGVRRRQDHRGADLMGARLKGAGLRGASLRGALLIGADLRGADLRLADVIGADMRGADVRGADLSTALFLIQSQLDAAEGDAATRIPDRLARPAHWAG</sequence>
<dbReference type="Pfam" id="PF00805">
    <property type="entry name" value="Pentapeptide"/>
    <property type="match status" value="1"/>
</dbReference>
<evidence type="ECO:0000313" key="2">
    <source>
        <dbReference type="Proteomes" id="UP000572635"/>
    </source>
</evidence>
<protein>
    <recommendedName>
        <fullName evidence="3">Pentapeptide repeat-containing protein</fullName>
    </recommendedName>
</protein>
<name>A0A7W8VC06_9ACTN</name>
<comment type="caution">
    <text evidence="1">The sequence shown here is derived from an EMBL/GenBank/DDBJ whole genome shotgun (WGS) entry which is preliminary data.</text>
</comment>
<dbReference type="InterPro" id="IPR001646">
    <property type="entry name" value="5peptide_repeat"/>
</dbReference>
<dbReference type="Proteomes" id="UP000572635">
    <property type="component" value="Unassembled WGS sequence"/>
</dbReference>
<dbReference type="PANTHER" id="PTHR47200">
    <property type="entry name" value="THYLAKOID LUMENAL 15 KDA PROTEIN 1, CHLOROPLASTIC"/>
    <property type="match status" value="1"/>
</dbReference>
<dbReference type="InterPro" id="IPR044213">
    <property type="entry name" value="At2g44920-like"/>
</dbReference>
<dbReference type="RefSeq" id="WP_184388256.1">
    <property type="nucleotide sequence ID" value="NZ_BAAAJD010000023.1"/>
</dbReference>
<gene>
    <name evidence="1" type="ORF">HDA36_000488</name>
</gene>
<keyword evidence="2" id="KW-1185">Reference proteome</keyword>